<evidence type="ECO:0000313" key="3">
    <source>
        <dbReference type="Proteomes" id="UP001189429"/>
    </source>
</evidence>
<protein>
    <submittedName>
        <fullName evidence="2">Uncharacterized protein</fullName>
    </submittedName>
</protein>
<feature type="region of interest" description="Disordered" evidence="1">
    <location>
        <begin position="258"/>
        <end position="298"/>
    </location>
</feature>
<comment type="caution">
    <text evidence="2">The sequence shown here is derived from an EMBL/GenBank/DDBJ whole genome shotgun (WGS) entry which is preliminary data.</text>
</comment>
<evidence type="ECO:0000256" key="1">
    <source>
        <dbReference type="SAM" id="MobiDB-lite"/>
    </source>
</evidence>
<dbReference type="Proteomes" id="UP001189429">
    <property type="component" value="Unassembled WGS sequence"/>
</dbReference>
<reference evidence="2" key="1">
    <citation type="submission" date="2023-10" db="EMBL/GenBank/DDBJ databases">
        <authorList>
            <person name="Chen Y."/>
            <person name="Shah S."/>
            <person name="Dougan E. K."/>
            <person name="Thang M."/>
            <person name="Chan C."/>
        </authorList>
    </citation>
    <scope>NUCLEOTIDE SEQUENCE [LARGE SCALE GENOMIC DNA]</scope>
</reference>
<evidence type="ECO:0000313" key="2">
    <source>
        <dbReference type="EMBL" id="CAK0837439.1"/>
    </source>
</evidence>
<accession>A0ABN9SXW8</accession>
<dbReference type="EMBL" id="CAUYUJ010014154">
    <property type="protein sequence ID" value="CAK0837439.1"/>
    <property type="molecule type" value="Genomic_DNA"/>
</dbReference>
<keyword evidence="3" id="KW-1185">Reference proteome</keyword>
<gene>
    <name evidence="2" type="ORF">PCOR1329_LOCUS33637</name>
</gene>
<name>A0ABN9SXW8_9DINO</name>
<organism evidence="2 3">
    <name type="scientific">Prorocentrum cordatum</name>
    <dbReference type="NCBI Taxonomy" id="2364126"/>
    <lineage>
        <taxon>Eukaryota</taxon>
        <taxon>Sar</taxon>
        <taxon>Alveolata</taxon>
        <taxon>Dinophyceae</taxon>
        <taxon>Prorocentrales</taxon>
        <taxon>Prorocentraceae</taxon>
        <taxon>Prorocentrum</taxon>
    </lineage>
</organism>
<proteinExistence type="predicted"/>
<sequence length="418" mass="44494">MGPAAATTRLAAGLAENGPLQDVFHEAVSRALGADLASTTGTADSTLAELAVFRSQLDTRFQALQTRVGELEQIDVQLDAAFPWGKTERETDPAEWAAGWRRIGVDSDWLSNAAENMQDPSVANSTAAIMANPNRPGAERQKQAVALKSAPKKGWKNLCLAPFGGSPELLHNFLSTKATGGDKTIKAQRLEMMPAIFAGIKSMKRRAKKASARKPLEIAFMQRDFYLDWQLSLTHLAATPFAFTTGPDQATQFPAKRLWTDSGDPAPSRLPSGFPGGGAPTQGANSLPPAPPAPVQVPVPQQTRLAGGSARGGDKKATAGAILNDLNNMVGRQQPAAIEAYVGQKFRSTPAEVAGIRSVLSNYCHHCILNSRRVVKHSRGQCRAEGGKPSSPCARCGSRGIMAYCWPEDCPGARCASQ</sequence>
<feature type="compositionally biased region" description="Pro residues" evidence="1">
    <location>
        <begin position="288"/>
        <end position="297"/>
    </location>
</feature>